<dbReference type="GO" id="GO:0005737">
    <property type="term" value="C:cytoplasm"/>
    <property type="evidence" value="ECO:0007669"/>
    <property type="project" value="TreeGrafter"/>
</dbReference>
<sequence length="387" mass="41450">MPMGLTEGRGPKTIWNNPAEIIRRLAPENPVMAFAPSVLHAAAQRFLRGFPGLVTYAVKSNPDEAVIRTLSAAGVRGFDVASPYEIDLIGRLAPDAARHYHNPVRSQAEIAHAVQAGIRAWSVDSRSELDKLFARVAPENCEISPRFKLPVLGAAYDFGSKFGATPELAAELLRAVADRGYIPSLTFHPGTQCVDPHAWESYITTAAEICAAAGVKARRLNVGGGFPSHRVAGVDPDLTAIFALIRRVTDEAFGPDAPALVCEPGRALCADAFALVTRVKAVRDGQNVFLNDGVYGGLFELPIVGNLDRLQVLTPEGTPREGDPMARILFGPTCDSVDRLPGELSLPATIEEGDYVIFHGAGAYSTVTNTRFNGFGLMAHLTVNALE</sequence>
<evidence type="ECO:0000313" key="11">
    <source>
        <dbReference type="Proteomes" id="UP000323956"/>
    </source>
</evidence>
<dbReference type="PROSITE" id="PS00878">
    <property type="entry name" value="ODR_DC_2_1"/>
    <property type="match status" value="1"/>
</dbReference>
<evidence type="ECO:0000313" key="10">
    <source>
        <dbReference type="EMBL" id="SIQ18735.1"/>
    </source>
</evidence>
<dbReference type="InterPro" id="IPR009006">
    <property type="entry name" value="Ala_racemase/Decarboxylase_C"/>
</dbReference>
<evidence type="ECO:0000256" key="6">
    <source>
        <dbReference type="ARBA" id="ARBA00034138"/>
    </source>
</evidence>
<evidence type="ECO:0000256" key="4">
    <source>
        <dbReference type="ARBA" id="ARBA00023239"/>
    </source>
</evidence>
<dbReference type="Gene3D" id="2.40.37.10">
    <property type="entry name" value="Lyase, Ornithine Decarboxylase, Chain A, domain 1"/>
    <property type="match status" value="1"/>
</dbReference>
<feature type="domain" description="Orn/DAP/Arg decarboxylase 2 N-terminal" evidence="9">
    <location>
        <begin position="43"/>
        <end position="270"/>
    </location>
</feature>
<feature type="active site" description="Proton donor" evidence="8">
    <location>
        <position position="334"/>
    </location>
</feature>
<comment type="similarity">
    <text evidence="2">Belongs to the Orn/Lys/Arg decarboxylase class-II family.</text>
</comment>
<dbReference type="EC" id="4.1.1.17" evidence="6"/>
<proteinExistence type="inferred from homology"/>
<name>A0A1N6QQ93_9RHOB</name>
<dbReference type="AlphaFoldDB" id="A0A1N6QQ93"/>
<dbReference type="InterPro" id="IPR022644">
    <property type="entry name" value="De-COase2_N"/>
</dbReference>
<evidence type="ECO:0000259" key="9">
    <source>
        <dbReference type="Pfam" id="PF02784"/>
    </source>
</evidence>
<reference evidence="10 11" key="1">
    <citation type="submission" date="2017-01" db="EMBL/GenBank/DDBJ databases">
        <authorList>
            <person name="Varghese N."/>
            <person name="Submissions S."/>
        </authorList>
    </citation>
    <scope>NUCLEOTIDE SEQUENCE [LARGE SCALE GENOMIC DNA]</scope>
    <source>
        <strain evidence="10 11">ATCC 700171</strain>
    </source>
</reference>
<gene>
    <name evidence="10" type="ORF">SAMN05421641_104188</name>
</gene>
<dbReference type="InterPro" id="IPR029066">
    <property type="entry name" value="PLP-binding_barrel"/>
</dbReference>
<comment type="pathway">
    <text evidence="5">Amine and polyamine biosynthesis; putrescine biosynthesis via L-ornithine pathway; putrescine from L-ornithine: step 1/1.</text>
</comment>
<dbReference type="Proteomes" id="UP000323956">
    <property type="component" value="Unassembled WGS sequence"/>
</dbReference>
<organism evidence="10 11">
    <name type="scientific">Paracoccus thiocyanatus</name>
    <dbReference type="NCBI Taxonomy" id="34006"/>
    <lineage>
        <taxon>Bacteria</taxon>
        <taxon>Pseudomonadati</taxon>
        <taxon>Pseudomonadota</taxon>
        <taxon>Alphaproteobacteria</taxon>
        <taxon>Rhodobacterales</taxon>
        <taxon>Paracoccaceae</taxon>
        <taxon>Paracoccus</taxon>
    </lineage>
</organism>
<evidence type="ECO:0000256" key="5">
    <source>
        <dbReference type="ARBA" id="ARBA00034115"/>
    </source>
</evidence>
<dbReference type="CDD" id="cd00622">
    <property type="entry name" value="PLPDE_III_ODC"/>
    <property type="match status" value="1"/>
</dbReference>
<dbReference type="InterPro" id="IPR022653">
    <property type="entry name" value="De-COase2_pyr-phos_BS"/>
</dbReference>
<keyword evidence="4" id="KW-0456">Lyase</keyword>
<dbReference type="PANTHER" id="PTHR11482">
    <property type="entry name" value="ARGININE/DIAMINOPIMELATE/ORNITHINE DECARBOXYLASE"/>
    <property type="match status" value="1"/>
</dbReference>
<dbReference type="PANTHER" id="PTHR11482:SF6">
    <property type="entry name" value="ORNITHINE DECARBOXYLASE 1-RELATED"/>
    <property type="match status" value="1"/>
</dbReference>
<dbReference type="PRINTS" id="PR01179">
    <property type="entry name" value="ODADCRBXLASE"/>
</dbReference>
<dbReference type="InterPro" id="IPR000183">
    <property type="entry name" value="Orn/DAP/Arg_de-COase"/>
</dbReference>
<dbReference type="GO" id="GO:0004586">
    <property type="term" value="F:ornithine decarboxylase activity"/>
    <property type="evidence" value="ECO:0007669"/>
    <property type="project" value="UniProtKB-EC"/>
</dbReference>
<dbReference type="SUPFAM" id="SSF50621">
    <property type="entry name" value="Alanine racemase C-terminal domain-like"/>
    <property type="match status" value="1"/>
</dbReference>
<dbReference type="Pfam" id="PF02784">
    <property type="entry name" value="Orn_Arg_deC_N"/>
    <property type="match status" value="1"/>
</dbReference>
<evidence type="ECO:0000256" key="3">
    <source>
        <dbReference type="ARBA" id="ARBA00022898"/>
    </source>
</evidence>
<evidence type="ECO:0000256" key="2">
    <source>
        <dbReference type="ARBA" id="ARBA00008872"/>
    </source>
</evidence>
<accession>A0A1N6QQ93</accession>
<feature type="modified residue" description="N6-(pyridoxal phosphate)lysine" evidence="8">
    <location>
        <position position="59"/>
    </location>
</feature>
<comment type="cofactor">
    <cofactor evidence="1 8">
        <name>pyridoxal 5'-phosphate</name>
        <dbReference type="ChEBI" id="CHEBI:597326"/>
    </cofactor>
</comment>
<protein>
    <recommendedName>
        <fullName evidence="6">ornithine decarboxylase</fullName>
        <ecNumber evidence="6">4.1.1.17</ecNumber>
    </recommendedName>
</protein>
<evidence type="ECO:0000256" key="1">
    <source>
        <dbReference type="ARBA" id="ARBA00001933"/>
    </source>
</evidence>
<dbReference type="EMBL" id="FTMK01000004">
    <property type="protein sequence ID" value="SIQ18735.1"/>
    <property type="molecule type" value="Genomic_DNA"/>
</dbReference>
<dbReference type="SUPFAM" id="SSF51419">
    <property type="entry name" value="PLP-binding barrel"/>
    <property type="match status" value="1"/>
</dbReference>
<dbReference type="GO" id="GO:0033387">
    <property type="term" value="P:putrescine biosynthetic process from arginine, via ornithine"/>
    <property type="evidence" value="ECO:0007669"/>
    <property type="project" value="TreeGrafter"/>
</dbReference>
<evidence type="ECO:0000256" key="7">
    <source>
        <dbReference type="ARBA" id="ARBA00049127"/>
    </source>
</evidence>
<comment type="catalytic activity">
    <reaction evidence="7">
        <text>L-ornithine + H(+) = putrescine + CO2</text>
        <dbReference type="Rhea" id="RHEA:22964"/>
        <dbReference type="ChEBI" id="CHEBI:15378"/>
        <dbReference type="ChEBI" id="CHEBI:16526"/>
        <dbReference type="ChEBI" id="CHEBI:46911"/>
        <dbReference type="ChEBI" id="CHEBI:326268"/>
        <dbReference type="EC" id="4.1.1.17"/>
    </reaction>
</comment>
<dbReference type="Gene3D" id="3.20.20.10">
    <property type="entry name" value="Alanine racemase"/>
    <property type="match status" value="1"/>
</dbReference>
<keyword evidence="3 8" id="KW-0663">Pyridoxal phosphate</keyword>
<dbReference type="PRINTS" id="PR01182">
    <property type="entry name" value="ORNDCRBXLASE"/>
</dbReference>
<evidence type="ECO:0000256" key="8">
    <source>
        <dbReference type="PIRSR" id="PIRSR600183-50"/>
    </source>
</evidence>
<dbReference type="InterPro" id="IPR002433">
    <property type="entry name" value="Orn_de-COase"/>
</dbReference>